<sequence length="457" mass="49300">MKKIGLCFLALLLLVLLSFACVKNNSPAVKALVPDQVKISFWHSMADDAGRAFESYVREFNQGPGAEKGILVESVFQGQYADATAKLRPLLQARQAEALPDVMQVDSTGVVDYLNSEFAYTVDDALKADSVYDHSRILEAPLKAWNYYGRQLGLPVSASTTVMYYNKTMLEAAGVSKPPTTFEEIIEVARKLPSLNANGQKLTAFAQVPNSPLLANWIGQIPGINSDSSYLVNMRNGRDGTADRLVCDTEGTLLAFLKAWKQLYDAGALLNVSDGLNNLFLTQQICFLTASTSNLAGLLSQISGRFELGCAYFPRLNEGAKFGAAVSGSALLIFNKKSSAKTAAAWEFVKYMTSAPVQARFAAATGYMPVNSASSDETIYSSYISENPQALVGANQLAETSPDMLSVTVGPSRDFYMEIMNQISSMLTSSKSPEAAVKSMSAALNLLLEDYAAANAD</sequence>
<dbReference type="InParanoid" id="F5YF78"/>
<comment type="subunit">
    <text evidence="3">The complex is composed of two ATP-binding proteins (UgpC), two transmembrane proteins (UgpA and UgpE) and a solute-binding protein (UgpB).</text>
</comment>
<dbReference type="Proteomes" id="UP000009222">
    <property type="component" value="Chromosome"/>
</dbReference>
<comment type="subcellular location">
    <subcellularLocation>
        <location evidence="1">Periplasm</location>
    </subcellularLocation>
</comment>
<evidence type="ECO:0000256" key="5">
    <source>
        <dbReference type="ARBA" id="ARBA00022448"/>
    </source>
</evidence>
<dbReference type="PROSITE" id="PS51257">
    <property type="entry name" value="PROKAR_LIPOPROTEIN"/>
    <property type="match status" value="1"/>
</dbReference>
<evidence type="ECO:0000313" key="8">
    <source>
        <dbReference type="EMBL" id="AEF81567.1"/>
    </source>
</evidence>
<proteinExistence type="inferred from homology"/>
<dbReference type="Gene3D" id="3.40.190.10">
    <property type="entry name" value="Periplasmic binding protein-like II"/>
    <property type="match status" value="2"/>
</dbReference>
<dbReference type="GO" id="GO:0042597">
    <property type="term" value="C:periplasmic space"/>
    <property type="evidence" value="ECO:0007669"/>
    <property type="project" value="UniProtKB-SubCell"/>
</dbReference>
<dbReference type="RefSeq" id="WP_015710577.1">
    <property type="nucleotide sequence ID" value="NC_015577.1"/>
</dbReference>
<reference evidence="9" key="1">
    <citation type="submission" date="2009-12" db="EMBL/GenBank/DDBJ databases">
        <title>Complete sequence of Treponema azotonutricium strain ZAS-9.</title>
        <authorList>
            <person name="Tetu S.G."/>
            <person name="Matson E."/>
            <person name="Ren Q."/>
            <person name="Seshadri R."/>
            <person name="Elbourne L."/>
            <person name="Hassan K.A."/>
            <person name="Durkin A."/>
            <person name="Radune D."/>
            <person name="Mohamoud Y."/>
            <person name="Shay R."/>
            <person name="Jin S."/>
            <person name="Zhang X."/>
            <person name="Lucey K."/>
            <person name="Ballor N.R."/>
            <person name="Ottesen E."/>
            <person name="Rosenthal R."/>
            <person name="Allen A."/>
            <person name="Leadbetter J.R."/>
            <person name="Paulsen I.T."/>
        </authorList>
    </citation>
    <scope>NUCLEOTIDE SEQUENCE [LARGE SCALE GENOMIC DNA]</scope>
    <source>
        <strain evidence="9">ATCC BAA-888 / DSM 13862 / ZAS-9</strain>
    </source>
</reference>
<feature type="chain" id="PRO_5003335160" description="sn-glycerol-3-phosphate-binding periplasmic protein UgpB" evidence="7">
    <location>
        <begin position="21"/>
        <end position="457"/>
    </location>
</feature>
<organism evidence="8 9">
    <name type="scientific">Leadbettera azotonutricia (strain ATCC BAA-888 / DSM 13862 / ZAS-9)</name>
    <name type="common">Treponema azotonutricium</name>
    <dbReference type="NCBI Taxonomy" id="545695"/>
    <lineage>
        <taxon>Bacteria</taxon>
        <taxon>Pseudomonadati</taxon>
        <taxon>Spirochaetota</taxon>
        <taxon>Spirochaetia</taxon>
        <taxon>Spirochaetales</taxon>
        <taxon>Breznakiellaceae</taxon>
        <taxon>Leadbettera</taxon>
    </lineage>
</organism>
<feature type="signal peptide" evidence="7">
    <location>
        <begin position="1"/>
        <end position="20"/>
    </location>
</feature>
<dbReference type="PANTHER" id="PTHR43649">
    <property type="entry name" value="ARABINOSE-BINDING PROTEIN-RELATED"/>
    <property type="match status" value="1"/>
</dbReference>
<evidence type="ECO:0000313" key="9">
    <source>
        <dbReference type="Proteomes" id="UP000009222"/>
    </source>
</evidence>
<evidence type="ECO:0000256" key="6">
    <source>
        <dbReference type="ARBA" id="ARBA00022729"/>
    </source>
</evidence>
<evidence type="ECO:0000256" key="2">
    <source>
        <dbReference type="ARBA" id="ARBA00008520"/>
    </source>
</evidence>
<dbReference type="eggNOG" id="COG1653">
    <property type="taxonomic scope" value="Bacteria"/>
</dbReference>
<evidence type="ECO:0000256" key="4">
    <source>
        <dbReference type="ARBA" id="ARBA00017470"/>
    </source>
</evidence>
<keyword evidence="5" id="KW-0813">Transport</keyword>
<accession>F5YF78</accession>
<evidence type="ECO:0000256" key="1">
    <source>
        <dbReference type="ARBA" id="ARBA00004418"/>
    </source>
</evidence>
<dbReference type="SUPFAM" id="SSF53850">
    <property type="entry name" value="Periplasmic binding protein-like II"/>
    <property type="match status" value="1"/>
</dbReference>
<keyword evidence="6 7" id="KW-0732">Signal</keyword>
<dbReference type="OrthoDB" id="9798191at2"/>
<dbReference type="InterPro" id="IPR050490">
    <property type="entry name" value="Bact_solute-bd_prot1"/>
</dbReference>
<gene>
    <name evidence="8" type="ordered locus">TREAZ_1428</name>
</gene>
<evidence type="ECO:0000256" key="7">
    <source>
        <dbReference type="SAM" id="SignalP"/>
    </source>
</evidence>
<dbReference type="HOGENOM" id="CLU_031285_3_1_12"/>
<evidence type="ECO:0000256" key="3">
    <source>
        <dbReference type="ARBA" id="ARBA00011557"/>
    </source>
</evidence>
<name>F5YF78_LEAAZ</name>
<dbReference type="AlphaFoldDB" id="F5YF78"/>
<dbReference type="InterPro" id="IPR006059">
    <property type="entry name" value="SBP"/>
</dbReference>
<dbReference type="Pfam" id="PF13416">
    <property type="entry name" value="SBP_bac_8"/>
    <property type="match status" value="1"/>
</dbReference>
<reference evidence="8 9" key="2">
    <citation type="journal article" date="2011" name="ISME J.">
        <title>RNA-seq reveals cooperative metabolic interactions between two termite-gut spirochete species in co-culture.</title>
        <authorList>
            <person name="Rosenthal A.Z."/>
            <person name="Matson E.G."/>
            <person name="Eldar A."/>
            <person name="Leadbetter J.R."/>
        </authorList>
    </citation>
    <scope>NUCLEOTIDE SEQUENCE [LARGE SCALE GENOMIC DNA]</scope>
    <source>
        <strain evidence="9">ATCC BAA-888 / DSM 13862 / ZAS-9</strain>
    </source>
</reference>
<dbReference type="KEGG" id="taz:TREAZ_1428"/>
<dbReference type="STRING" id="545695.TREAZ_1428"/>
<keyword evidence="9" id="KW-1185">Reference proteome</keyword>
<comment type="similarity">
    <text evidence="2">Belongs to the bacterial solute-binding protein 1 family.</text>
</comment>
<dbReference type="EMBL" id="CP001841">
    <property type="protein sequence ID" value="AEF81567.1"/>
    <property type="molecule type" value="Genomic_DNA"/>
</dbReference>
<dbReference type="PANTHER" id="PTHR43649:SF31">
    <property type="entry name" value="SN-GLYCEROL-3-PHOSPHATE-BINDING PERIPLASMIC PROTEIN UGPB"/>
    <property type="match status" value="1"/>
</dbReference>
<protein>
    <recommendedName>
        <fullName evidence="4">sn-glycerol-3-phosphate-binding periplasmic protein UgpB</fullName>
    </recommendedName>
</protein>